<dbReference type="InterPro" id="IPR011043">
    <property type="entry name" value="Gal_Oxase/kelch_b-propeller"/>
</dbReference>
<name>A0AAU9MMZ8_9ASTR</name>
<dbReference type="SUPFAM" id="SSF81383">
    <property type="entry name" value="F-box domain"/>
    <property type="match status" value="1"/>
</dbReference>
<dbReference type="Proteomes" id="UP001157418">
    <property type="component" value="Unassembled WGS sequence"/>
</dbReference>
<comment type="caution">
    <text evidence="2">The sequence shown here is derived from an EMBL/GenBank/DDBJ whole genome shotgun (WGS) entry which is preliminary data.</text>
</comment>
<dbReference type="PANTHER" id="PTHR45463:SF8">
    <property type="entry name" value="OS09G0392200 PROTEIN"/>
    <property type="match status" value="1"/>
</dbReference>
<gene>
    <name evidence="2" type="ORF">LVIROSA_LOCUS14013</name>
</gene>
<keyword evidence="3" id="KW-1185">Reference proteome</keyword>
<dbReference type="AlphaFoldDB" id="A0AAU9MMZ8"/>
<dbReference type="Pfam" id="PF03478">
    <property type="entry name" value="Beta-prop_KIB1-4"/>
    <property type="match status" value="1"/>
</dbReference>
<dbReference type="EMBL" id="CAKMRJ010002223">
    <property type="protein sequence ID" value="CAH1426961.1"/>
    <property type="molecule type" value="Genomic_DNA"/>
</dbReference>
<dbReference type="InterPro" id="IPR005174">
    <property type="entry name" value="KIB1-4_b-propeller"/>
</dbReference>
<reference evidence="2 3" key="1">
    <citation type="submission" date="2022-01" db="EMBL/GenBank/DDBJ databases">
        <authorList>
            <person name="Xiong W."/>
            <person name="Schranz E."/>
        </authorList>
    </citation>
    <scope>NUCLEOTIDE SEQUENCE [LARGE SCALE GENOMIC DNA]</scope>
</reference>
<evidence type="ECO:0000259" key="1">
    <source>
        <dbReference type="Pfam" id="PF03478"/>
    </source>
</evidence>
<sequence>MITRRQLLEQCHTNCSEMVLTNLNPVNVAELRFASSFVLGVNSQRKHFRLFFHDRAISKTSSMTRNDNQDASSKNTFKTFDNDSLATWSDLHHDILFLVMMQLGVLDFTPFSGVCKWWRSLAISNKSKFMETRPLTFISIPTESNEEDYCYYLEDIEERSFTSILPHSGGRTCVGFTCDHLILFGSKTNDLWLLDPITRHGIHFPDIPSSVSVDPKRIKDFLVFSPSMSRWVFVMTDGSTNIWFSISGQGEWNHVSSTFPILDLHVFKGKTYAIDNSRHLYELTLSPEPKLTLLETENFPIFSEHNFFTSTHDSLILSGKMSERHCTAYKLDFEEMKWVLYKTCKGGGECIHSKLRRSAAVKHGKVEVYFLQLMVYPVIV</sequence>
<evidence type="ECO:0000313" key="3">
    <source>
        <dbReference type="Proteomes" id="UP001157418"/>
    </source>
</evidence>
<protein>
    <recommendedName>
        <fullName evidence="1">KIB1-4 beta-propeller domain-containing protein</fullName>
    </recommendedName>
</protein>
<evidence type="ECO:0000313" key="2">
    <source>
        <dbReference type="EMBL" id="CAH1426961.1"/>
    </source>
</evidence>
<organism evidence="2 3">
    <name type="scientific">Lactuca virosa</name>
    <dbReference type="NCBI Taxonomy" id="75947"/>
    <lineage>
        <taxon>Eukaryota</taxon>
        <taxon>Viridiplantae</taxon>
        <taxon>Streptophyta</taxon>
        <taxon>Embryophyta</taxon>
        <taxon>Tracheophyta</taxon>
        <taxon>Spermatophyta</taxon>
        <taxon>Magnoliopsida</taxon>
        <taxon>eudicotyledons</taxon>
        <taxon>Gunneridae</taxon>
        <taxon>Pentapetalae</taxon>
        <taxon>asterids</taxon>
        <taxon>campanulids</taxon>
        <taxon>Asterales</taxon>
        <taxon>Asteraceae</taxon>
        <taxon>Cichorioideae</taxon>
        <taxon>Cichorieae</taxon>
        <taxon>Lactucinae</taxon>
        <taxon>Lactuca</taxon>
    </lineage>
</organism>
<proteinExistence type="predicted"/>
<dbReference type="InterPro" id="IPR036047">
    <property type="entry name" value="F-box-like_dom_sf"/>
</dbReference>
<feature type="domain" description="KIB1-4 beta-propeller" evidence="1">
    <location>
        <begin position="160"/>
        <end position="351"/>
    </location>
</feature>
<dbReference type="PANTHER" id="PTHR45463">
    <property type="entry name" value="OS09G0392200 PROTEIN"/>
    <property type="match status" value="1"/>
</dbReference>
<accession>A0AAU9MMZ8</accession>
<dbReference type="SUPFAM" id="SSF50965">
    <property type="entry name" value="Galactose oxidase, central domain"/>
    <property type="match status" value="1"/>
</dbReference>